<proteinExistence type="predicted"/>
<organism evidence="1 2">
    <name type="scientific">Polyplax serrata</name>
    <name type="common">Common mouse louse</name>
    <dbReference type="NCBI Taxonomy" id="468196"/>
    <lineage>
        <taxon>Eukaryota</taxon>
        <taxon>Metazoa</taxon>
        <taxon>Ecdysozoa</taxon>
        <taxon>Arthropoda</taxon>
        <taxon>Hexapoda</taxon>
        <taxon>Insecta</taxon>
        <taxon>Pterygota</taxon>
        <taxon>Neoptera</taxon>
        <taxon>Paraneoptera</taxon>
        <taxon>Psocodea</taxon>
        <taxon>Troctomorpha</taxon>
        <taxon>Phthiraptera</taxon>
        <taxon>Anoplura</taxon>
        <taxon>Polyplacidae</taxon>
        <taxon>Polyplax</taxon>
    </lineage>
</organism>
<protein>
    <submittedName>
        <fullName evidence="1">Uncharacterized protein</fullName>
    </submittedName>
</protein>
<comment type="caution">
    <text evidence="1">The sequence shown here is derived from an EMBL/GenBank/DDBJ whole genome shotgun (WGS) entry which is preliminary data.</text>
</comment>
<reference evidence="1 2" key="1">
    <citation type="submission" date="2023-10" db="EMBL/GenBank/DDBJ databases">
        <title>Genomes of two closely related lineages of the louse Polyplax serrata with different host specificities.</title>
        <authorList>
            <person name="Martinu J."/>
            <person name="Tarabai H."/>
            <person name="Stefka J."/>
            <person name="Hypsa V."/>
        </authorList>
    </citation>
    <scope>NUCLEOTIDE SEQUENCE [LARGE SCALE GENOMIC DNA]</scope>
    <source>
        <strain evidence="1">HR10_N</strain>
    </source>
</reference>
<name>A0AAN8P2T4_POLSC</name>
<accession>A0AAN8P2T4</accession>
<evidence type="ECO:0000313" key="1">
    <source>
        <dbReference type="EMBL" id="KAK6634496.1"/>
    </source>
</evidence>
<gene>
    <name evidence="1" type="ORF">RUM43_011897</name>
</gene>
<sequence length="170" mass="18932">MATTSTEAVTNSTHQTYRLGAGIVNGTREKIWNGDIVATASTHGFWEPDKEFKIKVKVDELKRKFHQSRYLQVKHLPRDVSESVDSSRASRNNLAILGNKKVQGPKTVVEVIMGPVCVDFLPGLTLLVIRGRYPSRCSSVTCISLMMPDDARWVEAPSAIVFFVCLEKIP</sequence>
<dbReference type="EMBL" id="JAWJWE010000005">
    <property type="protein sequence ID" value="KAK6634496.1"/>
    <property type="molecule type" value="Genomic_DNA"/>
</dbReference>
<dbReference type="AlphaFoldDB" id="A0AAN8P2T4"/>
<evidence type="ECO:0000313" key="2">
    <source>
        <dbReference type="Proteomes" id="UP001372834"/>
    </source>
</evidence>
<dbReference type="Proteomes" id="UP001372834">
    <property type="component" value="Unassembled WGS sequence"/>
</dbReference>